<evidence type="ECO:0000256" key="1">
    <source>
        <dbReference type="SAM" id="SignalP"/>
    </source>
</evidence>
<organism evidence="2 3">
    <name type="scientific">Tetrahymena thermophila (strain SB210)</name>
    <dbReference type="NCBI Taxonomy" id="312017"/>
    <lineage>
        <taxon>Eukaryota</taxon>
        <taxon>Sar</taxon>
        <taxon>Alveolata</taxon>
        <taxon>Ciliophora</taxon>
        <taxon>Intramacronucleata</taxon>
        <taxon>Oligohymenophorea</taxon>
        <taxon>Hymenostomatida</taxon>
        <taxon>Tetrahymenina</taxon>
        <taxon>Tetrahymenidae</taxon>
        <taxon>Tetrahymena</taxon>
    </lineage>
</organism>
<sequence>MTILKLLIVSLLVSQIFAVGADVLCSDTQCTTPGNCPTPPTSTPALSWGNGLGAGRCAIKSCPLSGTSITGTSDIYCQSCPGTPNGSNQAVFANTAGNACVASSATCGNSRPANTWTDADCLICNGNTAQYANAYNSGCQATIPLPGTDVSCTGTGCASPANCPTPPTSSLPLSWVTGSGAGKCAINACPPSGTSITGATDLYCQSCPGTPNGSNQAVFANIAGNTCVASTATCGNSRAANTWTDADCLACNGNTAQYAKADKSGCQANPIPGADVSCTGTGCVSPANCPTPPTSTLTLSWVTGSGAGKCAINTCPKSGTSITGVTDLYCQSCPGTPSGNIQAVFANTAGNACVASTGTCGNSRNINTWTNADCLACNGTTNQYAKSDKSGCQSTAPSSAQSSSNSMIILSSVLFLVTFLF</sequence>
<reference evidence="3" key="1">
    <citation type="journal article" date="2006" name="PLoS Biol.">
        <title>Macronuclear genome sequence of the ciliate Tetrahymena thermophila, a model eukaryote.</title>
        <authorList>
            <person name="Eisen J.A."/>
            <person name="Coyne R.S."/>
            <person name="Wu M."/>
            <person name="Wu D."/>
            <person name="Thiagarajan M."/>
            <person name="Wortman J.R."/>
            <person name="Badger J.H."/>
            <person name="Ren Q."/>
            <person name="Amedeo P."/>
            <person name="Jones K.M."/>
            <person name="Tallon L.J."/>
            <person name="Delcher A.L."/>
            <person name="Salzberg S.L."/>
            <person name="Silva J.C."/>
            <person name="Haas B.J."/>
            <person name="Majoros W.H."/>
            <person name="Farzad M."/>
            <person name="Carlton J.M."/>
            <person name="Smith R.K. Jr."/>
            <person name="Garg J."/>
            <person name="Pearlman R.E."/>
            <person name="Karrer K.M."/>
            <person name="Sun L."/>
            <person name="Manning G."/>
            <person name="Elde N.C."/>
            <person name="Turkewitz A.P."/>
            <person name="Asai D.J."/>
            <person name="Wilkes D.E."/>
            <person name="Wang Y."/>
            <person name="Cai H."/>
            <person name="Collins K."/>
            <person name="Stewart B.A."/>
            <person name="Lee S.R."/>
            <person name="Wilamowska K."/>
            <person name="Weinberg Z."/>
            <person name="Ruzzo W.L."/>
            <person name="Wloga D."/>
            <person name="Gaertig J."/>
            <person name="Frankel J."/>
            <person name="Tsao C.-C."/>
            <person name="Gorovsky M.A."/>
            <person name="Keeling P.J."/>
            <person name="Waller R.F."/>
            <person name="Patron N.J."/>
            <person name="Cherry J.M."/>
            <person name="Stover N.A."/>
            <person name="Krieger C.J."/>
            <person name="del Toro C."/>
            <person name="Ryder H.F."/>
            <person name="Williamson S.C."/>
            <person name="Barbeau R.A."/>
            <person name="Hamilton E.P."/>
            <person name="Orias E."/>
        </authorList>
    </citation>
    <scope>NUCLEOTIDE SEQUENCE [LARGE SCALE GENOMIC DNA]</scope>
    <source>
        <strain evidence="3">SB210</strain>
    </source>
</reference>
<gene>
    <name evidence="2" type="ORF">TTHERM_00733920</name>
</gene>
<dbReference type="GeneID" id="7834152"/>
<dbReference type="HOGENOM" id="CLU_043902_0_0_1"/>
<accession>Q232A5</accession>
<evidence type="ECO:0000313" key="3">
    <source>
        <dbReference type="Proteomes" id="UP000009168"/>
    </source>
</evidence>
<dbReference type="AlphaFoldDB" id="Q232A5"/>
<name>Q232A5_TETTS</name>
<evidence type="ECO:0008006" key="4">
    <source>
        <dbReference type="Google" id="ProtNLM"/>
    </source>
</evidence>
<feature type="signal peptide" evidence="1">
    <location>
        <begin position="1"/>
        <end position="18"/>
    </location>
</feature>
<dbReference type="Pfam" id="PF06873">
    <property type="entry name" value="SerH"/>
    <property type="match status" value="4"/>
</dbReference>
<keyword evidence="1" id="KW-0732">Signal</keyword>
<dbReference type="KEGG" id="tet:TTHERM_00733920"/>
<dbReference type="EMBL" id="GG662786">
    <property type="protein sequence ID" value="EAR91295.1"/>
    <property type="molecule type" value="Genomic_DNA"/>
</dbReference>
<keyword evidence="3" id="KW-1185">Reference proteome</keyword>
<proteinExistence type="predicted"/>
<feature type="chain" id="PRO_5004201505" description="Cell surface immobilization antigen" evidence="1">
    <location>
        <begin position="19"/>
        <end position="421"/>
    </location>
</feature>
<protein>
    <recommendedName>
        <fullName evidence="4">Cell surface immobilization antigen</fullName>
    </recommendedName>
</protein>
<dbReference type="Proteomes" id="UP000009168">
    <property type="component" value="Unassembled WGS sequence"/>
</dbReference>
<dbReference type="InterPro" id="IPR009670">
    <property type="entry name" value="SerH"/>
</dbReference>
<evidence type="ECO:0000313" key="2">
    <source>
        <dbReference type="EMBL" id="EAR91295.1"/>
    </source>
</evidence>
<dbReference type="RefSeq" id="XP_001011540.1">
    <property type="nucleotide sequence ID" value="XM_001011540.1"/>
</dbReference>
<dbReference type="InParanoid" id="Q232A5"/>